<dbReference type="EMBL" id="MFQS01000001">
    <property type="protein sequence ID" value="OGH84144.1"/>
    <property type="molecule type" value="Genomic_DNA"/>
</dbReference>
<organism evidence="1 2">
    <name type="scientific">Candidatus Magasanikbacteria bacterium RIFOXYB1_FULL_40_15</name>
    <dbReference type="NCBI Taxonomy" id="1798697"/>
    <lineage>
        <taxon>Bacteria</taxon>
        <taxon>Candidatus Magasanikiibacteriota</taxon>
    </lineage>
</organism>
<dbReference type="STRING" id="1798697.A2373_02820"/>
<evidence type="ECO:0000313" key="2">
    <source>
        <dbReference type="Proteomes" id="UP000176300"/>
    </source>
</evidence>
<proteinExistence type="predicted"/>
<protein>
    <submittedName>
        <fullName evidence="1">Uncharacterized protein</fullName>
    </submittedName>
</protein>
<comment type="caution">
    <text evidence="1">The sequence shown here is derived from an EMBL/GenBank/DDBJ whole genome shotgun (WGS) entry which is preliminary data.</text>
</comment>
<evidence type="ECO:0000313" key="1">
    <source>
        <dbReference type="EMBL" id="OGH84144.1"/>
    </source>
</evidence>
<reference evidence="1 2" key="1">
    <citation type="journal article" date="2016" name="Nat. Commun.">
        <title>Thousands of microbial genomes shed light on interconnected biogeochemical processes in an aquifer system.</title>
        <authorList>
            <person name="Anantharaman K."/>
            <person name="Brown C.T."/>
            <person name="Hug L.A."/>
            <person name="Sharon I."/>
            <person name="Castelle C.J."/>
            <person name="Probst A.J."/>
            <person name="Thomas B.C."/>
            <person name="Singh A."/>
            <person name="Wilkins M.J."/>
            <person name="Karaoz U."/>
            <person name="Brodie E.L."/>
            <person name="Williams K.H."/>
            <person name="Hubbard S.S."/>
            <person name="Banfield J.F."/>
        </authorList>
    </citation>
    <scope>NUCLEOTIDE SEQUENCE [LARGE SCALE GENOMIC DNA]</scope>
</reference>
<accession>A0A1F6NKH4</accession>
<sequence>MGYKPGVGAKLKNHLLSNGLNEPRTEIWPKKTLADVDLSKRVSDGKFSLVINFLNPQGNVFHRGELASFSERADAREAMREVIVINGRYRPEIVINK</sequence>
<dbReference type="AlphaFoldDB" id="A0A1F6NKH4"/>
<name>A0A1F6NKH4_9BACT</name>
<dbReference type="Proteomes" id="UP000176300">
    <property type="component" value="Unassembled WGS sequence"/>
</dbReference>
<gene>
    <name evidence="1" type="ORF">A2373_02820</name>
</gene>